<dbReference type="SUPFAM" id="SSF75217">
    <property type="entry name" value="alpha/beta knot"/>
    <property type="match status" value="1"/>
</dbReference>
<dbReference type="InterPro" id="IPR001537">
    <property type="entry name" value="SpoU_MeTrfase"/>
</dbReference>
<dbReference type="PANTHER" id="PTHR43191:SF2">
    <property type="entry name" value="RRNA METHYLTRANSFERASE 3, MITOCHONDRIAL"/>
    <property type="match status" value="1"/>
</dbReference>
<keyword evidence="1 4" id="KW-0489">Methyltransferase</keyword>
<dbReference type="InterPro" id="IPR051259">
    <property type="entry name" value="rRNA_Methyltransferase"/>
</dbReference>
<dbReference type="Gene3D" id="3.40.1280.10">
    <property type="match status" value="1"/>
</dbReference>
<comment type="caution">
    <text evidence="4">The sequence shown here is derived from an EMBL/GenBank/DDBJ whole genome shotgun (WGS) entry which is preliminary data.</text>
</comment>
<proteinExistence type="predicted"/>
<protein>
    <submittedName>
        <fullName evidence="4">tRNA G18 (Ribose-2'-O)-methylase SpoU</fullName>
    </submittedName>
</protein>
<gene>
    <name evidence="4" type="ORF">HNQ86_002535</name>
</gene>
<dbReference type="Proteomes" id="UP000560000">
    <property type="component" value="Unassembled WGS sequence"/>
</dbReference>
<dbReference type="AlphaFoldDB" id="A0A841KJQ5"/>
<reference evidence="4 5" key="1">
    <citation type="submission" date="2020-08" db="EMBL/GenBank/DDBJ databases">
        <title>Genomic Encyclopedia of Type Strains, Phase IV (KMG-IV): sequencing the most valuable type-strain genomes for metagenomic binning, comparative biology and taxonomic classification.</title>
        <authorList>
            <person name="Goeker M."/>
        </authorList>
    </citation>
    <scope>NUCLEOTIDE SEQUENCE [LARGE SCALE GENOMIC DNA]</scope>
    <source>
        <strain evidence="4 5">DSM 107085</strain>
    </source>
</reference>
<name>A0A841KJQ5_9GAMM</name>
<evidence type="ECO:0000313" key="5">
    <source>
        <dbReference type="Proteomes" id="UP000560000"/>
    </source>
</evidence>
<dbReference type="EMBL" id="JACHET010000001">
    <property type="protein sequence ID" value="MBB6185190.1"/>
    <property type="molecule type" value="Genomic_DNA"/>
</dbReference>
<dbReference type="InterPro" id="IPR029028">
    <property type="entry name" value="Alpha/beta_knot_MTases"/>
</dbReference>
<dbReference type="Pfam" id="PF00588">
    <property type="entry name" value="SpoU_methylase"/>
    <property type="match status" value="1"/>
</dbReference>
<organism evidence="4 5">
    <name type="scientific">Oleiagrimonas soli</name>
    <dbReference type="NCBI Taxonomy" id="1543381"/>
    <lineage>
        <taxon>Bacteria</taxon>
        <taxon>Pseudomonadati</taxon>
        <taxon>Pseudomonadota</taxon>
        <taxon>Gammaproteobacteria</taxon>
        <taxon>Lysobacterales</taxon>
        <taxon>Rhodanobacteraceae</taxon>
        <taxon>Oleiagrimonas</taxon>
    </lineage>
</organism>
<evidence type="ECO:0000313" key="4">
    <source>
        <dbReference type="EMBL" id="MBB6185190.1"/>
    </source>
</evidence>
<dbReference type="InterPro" id="IPR029026">
    <property type="entry name" value="tRNA_m1G_MTases_N"/>
</dbReference>
<dbReference type="GO" id="GO:0006396">
    <property type="term" value="P:RNA processing"/>
    <property type="evidence" value="ECO:0007669"/>
    <property type="project" value="InterPro"/>
</dbReference>
<dbReference type="GO" id="GO:0008173">
    <property type="term" value="F:RNA methyltransferase activity"/>
    <property type="evidence" value="ECO:0007669"/>
    <property type="project" value="InterPro"/>
</dbReference>
<dbReference type="RefSeq" id="WP_081945231.1">
    <property type="nucleotide sequence ID" value="NZ_JACHET010000001.1"/>
</dbReference>
<dbReference type="OrthoDB" id="9794400at2"/>
<accession>A0A841KJQ5</accession>
<keyword evidence="2" id="KW-0808">Transferase</keyword>
<dbReference type="PANTHER" id="PTHR43191">
    <property type="entry name" value="RRNA METHYLTRANSFERASE 3"/>
    <property type="match status" value="1"/>
</dbReference>
<sequence length="206" mass="22293">MGKPRAPVDPDRVIAPGTVAAKGQSGDANALWRYEKHRRQNLQATPGPHAVALVLDRLKADFNVPKIFRSAEAFGAHAVHLVDVGPFDPAPAKGGFRHVPAKFHARFADCAAALEADDFTLVALEPFADEVLHEIELPPRCAFVLGHELHGLSDEARAQSGARFVRIPQWGAVDSLNVAVAASVALYEYARQHGTPTPPPRRNAQR</sequence>
<dbReference type="GO" id="GO:0003723">
    <property type="term" value="F:RNA binding"/>
    <property type="evidence" value="ECO:0007669"/>
    <property type="project" value="InterPro"/>
</dbReference>
<feature type="domain" description="tRNA/rRNA methyltransferase SpoU type" evidence="3">
    <location>
        <begin position="51"/>
        <end position="187"/>
    </location>
</feature>
<dbReference type="GO" id="GO:0032259">
    <property type="term" value="P:methylation"/>
    <property type="evidence" value="ECO:0007669"/>
    <property type="project" value="UniProtKB-KW"/>
</dbReference>
<evidence type="ECO:0000256" key="2">
    <source>
        <dbReference type="ARBA" id="ARBA00022679"/>
    </source>
</evidence>
<evidence type="ECO:0000256" key="1">
    <source>
        <dbReference type="ARBA" id="ARBA00022603"/>
    </source>
</evidence>
<evidence type="ECO:0000259" key="3">
    <source>
        <dbReference type="Pfam" id="PF00588"/>
    </source>
</evidence>